<sequence length="146" mass="15879">MSFIPVLYRLALSFWVGGVALFTFVLTPILFKTEARDLAGRIVGVLFPGYFRYGLACGAVALVCLLLQRGRHFIPALVLLVLMLAATSFQALVIEPKAAALKEQIVSFETTPKDDPLRQEFSRLHAVSAVCNLTVFAGGVALIILL</sequence>
<feature type="transmembrane region" description="Helical" evidence="5">
    <location>
        <begin position="50"/>
        <end position="67"/>
    </location>
</feature>
<gene>
    <name evidence="7" type="ORF">DSOUD_0814</name>
</gene>
<dbReference type="AlphaFoldDB" id="A0A0M4D0W2"/>
<keyword evidence="8" id="KW-1185">Reference proteome</keyword>
<evidence type="ECO:0000256" key="4">
    <source>
        <dbReference type="ARBA" id="ARBA00023136"/>
    </source>
</evidence>
<dbReference type="KEGG" id="des:DSOUD_0814"/>
<dbReference type="Proteomes" id="UP000057158">
    <property type="component" value="Chromosome"/>
</dbReference>
<name>A0A0M4D0W2_9BACT</name>
<accession>A0A0M4D0W2</accession>
<reference evidence="7 8" key="1">
    <citation type="submission" date="2015-07" db="EMBL/GenBank/DDBJ databases">
        <title>Isolation and Genomic Characterization of a Novel Halophilic Metal-Reducing Deltaproteobacterium from the Deep Subsurface.</title>
        <authorList>
            <person name="Badalamenti J.P."/>
            <person name="Summers Z.M."/>
            <person name="Gralnick J.A."/>
            <person name="Bond D.R."/>
        </authorList>
    </citation>
    <scope>NUCLEOTIDE SEQUENCE [LARGE SCALE GENOMIC DNA]</scope>
    <source>
        <strain evidence="7 8">WTL</strain>
    </source>
</reference>
<dbReference type="Pfam" id="PF13664">
    <property type="entry name" value="DUF4149"/>
    <property type="match status" value="1"/>
</dbReference>
<keyword evidence="3 5" id="KW-1133">Transmembrane helix</keyword>
<keyword evidence="2 5" id="KW-0812">Transmembrane</keyword>
<evidence type="ECO:0000256" key="2">
    <source>
        <dbReference type="ARBA" id="ARBA00022692"/>
    </source>
</evidence>
<proteinExistence type="predicted"/>
<dbReference type="PATRIC" id="fig|1603606.3.peg.895"/>
<evidence type="ECO:0000313" key="7">
    <source>
        <dbReference type="EMBL" id="ALC15601.1"/>
    </source>
</evidence>
<dbReference type="InterPro" id="IPR025423">
    <property type="entry name" value="TMEM205-like"/>
</dbReference>
<evidence type="ECO:0000256" key="5">
    <source>
        <dbReference type="SAM" id="Phobius"/>
    </source>
</evidence>
<comment type="subcellular location">
    <subcellularLocation>
        <location evidence="1">Membrane</location>
    </subcellularLocation>
</comment>
<evidence type="ECO:0000256" key="1">
    <source>
        <dbReference type="ARBA" id="ARBA00004370"/>
    </source>
</evidence>
<dbReference type="GO" id="GO:0016020">
    <property type="term" value="C:membrane"/>
    <property type="evidence" value="ECO:0007669"/>
    <property type="project" value="UniProtKB-SubCell"/>
</dbReference>
<evidence type="ECO:0000256" key="3">
    <source>
        <dbReference type="ARBA" id="ARBA00022989"/>
    </source>
</evidence>
<keyword evidence="4 5" id="KW-0472">Membrane</keyword>
<dbReference type="OrthoDB" id="5397209at2"/>
<feature type="transmembrane region" description="Helical" evidence="5">
    <location>
        <begin position="74"/>
        <end position="94"/>
    </location>
</feature>
<dbReference type="RefSeq" id="WP_053549794.1">
    <property type="nucleotide sequence ID" value="NZ_CP010802.1"/>
</dbReference>
<feature type="transmembrane region" description="Helical" evidence="5">
    <location>
        <begin position="124"/>
        <end position="145"/>
    </location>
</feature>
<dbReference type="STRING" id="1603606.DSOUD_0814"/>
<evidence type="ECO:0000313" key="8">
    <source>
        <dbReference type="Proteomes" id="UP000057158"/>
    </source>
</evidence>
<protein>
    <recommendedName>
        <fullName evidence="6">TMEM205-like domain-containing protein</fullName>
    </recommendedName>
</protein>
<organism evidence="7 8">
    <name type="scientific">Desulfuromonas soudanensis</name>
    <dbReference type="NCBI Taxonomy" id="1603606"/>
    <lineage>
        <taxon>Bacteria</taxon>
        <taxon>Pseudomonadati</taxon>
        <taxon>Thermodesulfobacteriota</taxon>
        <taxon>Desulfuromonadia</taxon>
        <taxon>Desulfuromonadales</taxon>
        <taxon>Desulfuromonadaceae</taxon>
        <taxon>Desulfuromonas</taxon>
    </lineage>
</organism>
<dbReference type="EMBL" id="CP010802">
    <property type="protein sequence ID" value="ALC15601.1"/>
    <property type="molecule type" value="Genomic_DNA"/>
</dbReference>
<evidence type="ECO:0000259" key="6">
    <source>
        <dbReference type="Pfam" id="PF13664"/>
    </source>
</evidence>
<feature type="domain" description="TMEM205-like" evidence="6">
    <location>
        <begin position="10"/>
        <end position="105"/>
    </location>
</feature>
<feature type="transmembrane region" description="Helical" evidence="5">
    <location>
        <begin position="7"/>
        <end position="30"/>
    </location>
</feature>